<sequence length="84" mass="9197">YTELLSAFTNNTLIDDWECCATGLDMVDQWLTYAAAATITPGQQLFQIAKGAKYLDMEGLPAGSPDTWVTAHIEQFQTGYTDSA</sequence>
<dbReference type="AlphaFoldDB" id="X1IW71"/>
<proteinExistence type="predicted"/>
<dbReference type="EMBL" id="BARU01037301">
    <property type="protein sequence ID" value="GAH86701.1"/>
    <property type="molecule type" value="Genomic_DNA"/>
</dbReference>
<organism evidence="1">
    <name type="scientific">marine sediment metagenome</name>
    <dbReference type="NCBI Taxonomy" id="412755"/>
    <lineage>
        <taxon>unclassified sequences</taxon>
        <taxon>metagenomes</taxon>
        <taxon>ecological metagenomes</taxon>
    </lineage>
</organism>
<accession>X1IW71</accession>
<evidence type="ECO:0000313" key="1">
    <source>
        <dbReference type="EMBL" id="GAH86701.1"/>
    </source>
</evidence>
<feature type="non-terminal residue" evidence="1">
    <location>
        <position position="1"/>
    </location>
</feature>
<reference evidence="1" key="1">
    <citation type="journal article" date="2014" name="Front. Microbiol.">
        <title>High frequency of phylogenetically diverse reductive dehalogenase-homologous genes in deep subseafloor sedimentary metagenomes.</title>
        <authorList>
            <person name="Kawai M."/>
            <person name="Futagami T."/>
            <person name="Toyoda A."/>
            <person name="Takaki Y."/>
            <person name="Nishi S."/>
            <person name="Hori S."/>
            <person name="Arai W."/>
            <person name="Tsubouchi T."/>
            <person name="Morono Y."/>
            <person name="Uchiyama I."/>
            <person name="Ito T."/>
            <person name="Fujiyama A."/>
            <person name="Inagaki F."/>
            <person name="Takami H."/>
        </authorList>
    </citation>
    <scope>NUCLEOTIDE SEQUENCE</scope>
    <source>
        <strain evidence="1">Expedition CK06-06</strain>
    </source>
</reference>
<comment type="caution">
    <text evidence="1">The sequence shown here is derived from an EMBL/GenBank/DDBJ whole genome shotgun (WGS) entry which is preliminary data.</text>
</comment>
<name>X1IW71_9ZZZZ</name>
<gene>
    <name evidence="1" type="ORF">S03H2_58151</name>
</gene>
<protein>
    <submittedName>
        <fullName evidence="1">Uncharacterized protein</fullName>
    </submittedName>
</protein>